<accession>O58735</accession>
<name>O58735_PYRHO</name>
<reference evidence="1 2" key="1">
    <citation type="journal article" date="1998" name="DNA Res.">
        <title>Complete sequence and gene organization of the genome of a hyper-thermophilic archaebacterium, Pyrococcus horikoshii OT3.</title>
        <authorList>
            <person name="Kawarabayasi Y."/>
            <person name="Sawada M."/>
            <person name="Horikawa H."/>
            <person name="Haikawa Y."/>
            <person name="Hino Y."/>
            <person name="Yamamoto S."/>
            <person name="Sekine M."/>
            <person name="Baba S."/>
            <person name="Kosugi H."/>
            <person name="Hosoyama A."/>
            <person name="Nagai Y."/>
            <person name="Sakai M."/>
            <person name="Ogura K."/>
            <person name="Otuka R."/>
            <person name="Nakazawa H."/>
            <person name="Takamiya M."/>
            <person name="Ohfuku Y."/>
            <person name="Funahashi T."/>
            <person name="Tanaka T."/>
            <person name="Kudoh Y."/>
            <person name="Yamazaki J."/>
            <person name="Kushida N."/>
            <person name="Oguchi A."/>
            <person name="Aoki K."/>
            <person name="Nakamura Y."/>
            <person name="Robb T.F."/>
            <person name="Horikoshi K."/>
            <person name="Masuchi Y."/>
            <person name="Shizuya H."/>
            <person name="Kikuchi H."/>
        </authorList>
    </citation>
    <scope>NUCLEOTIDE SEQUENCE [LARGE SCALE GENOMIC DNA]</scope>
    <source>
        <strain evidence="2">ATCC 700860 / DSM 12428 / JCM 9974 / NBRC 100139 / OT-3</strain>
    </source>
</reference>
<evidence type="ECO:0000313" key="1">
    <source>
        <dbReference type="EMBL" id="BAA30104.1"/>
    </source>
</evidence>
<dbReference type="EMBL" id="BA000001">
    <property type="protein sequence ID" value="BAA30104.1"/>
    <property type="molecule type" value="Genomic_DNA"/>
</dbReference>
<dbReference type="PIR" id="B71093">
    <property type="entry name" value="B71093"/>
</dbReference>
<gene>
    <name evidence="1" type="ordered locus">PH1007</name>
</gene>
<proteinExistence type="predicted"/>
<organism evidence="1 2">
    <name type="scientific">Pyrococcus horikoshii (strain ATCC 700860 / DSM 12428 / JCM 9974 / NBRC 100139 / OT-3)</name>
    <dbReference type="NCBI Taxonomy" id="70601"/>
    <lineage>
        <taxon>Archaea</taxon>
        <taxon>Methanobacteriati</taxon>
        <taxon>Methanobacteriota</taxon>
        <taxon>Thermococci</taxon>
        <taxon>Thermococcales</taxon>
        <taxon>Thermococcaceae</taxon>
        <taxon>Pyrococcus</taxon>
    </lineage>
</organism>
<protein>
    <submittedName>
        <fullName evidence="1">Uncharacterized protein</fullName>
    </submittedName>
</protein>
<keyword evidence="2" id="KW-1185">Reference proteome</keyword>
<sequence>MTTIPFLFMIPLTFGIVNIATAPGPSSSLTFKLTYFNPSGVFGIPLFSASSLIASPIEITGIPLLLNAFATSPFPEPGIPTKRIIMRKHLIGSSESSYKLRFPSTNRALGSFRGFRFFFRIGDSKHLSFKLFLHLQATALLSTPWNFDYAPPVFKDGFSFF</sequence>
<dbReference type="Proteomes" id="UP000000752">
    <property type="component" value="Chromosome"/>
</dbReference>
<dbReference type="STRING" id="70601.gene:9377964"/>
<dbReference type="EnsemblBacteria" id="BAA30104">
    <property type="protein sequence ID" value="BAA30104"/>
    <property type="gene ID" value="BAA30104"/>
</dbReference>
<evidence type="ECO:0000313" key="2">
    <source>
        <dbReference type="Proteomes" id="UP000000752"/>
    </source>
</evidence>
<dbReference type="KEGG" id="pho:PH1007"/>
<dbReference type="AlphaFoldDB" id="O58735"/>